<protein>
    <submittedName>
        <fullName evidence="3">Uncharacterized protein LOC118415366</fullName>
    </submittedName>
</protein>
<dbReference type="KEGG" id="bfo:118415366"/>
<evidence type="ECO:0000313" key="3">
    <source>
        <dbReference type="RefSeq" id="XP_035675813.1"/>
    </source>
</evidence>
<organism evidence="2 3">
    <name type="scientific">Branchiostoma floridae</name>
    <name type="common">Florida lancelet</name>
    <name type="synonym">Amphioxus</name>
    <dbReference type="NCBI Taxonomy" id="7739"/>
    <lineage>
        <taxon>Eukaryota</taxon>
        <taxon>Metazoa</taxon>
        <taxon>Chordata</taxon>
        <taxon>Cephalochordata</taxon>
        <taxon>Leptocardii</taxon>
        <taxon>Amphioxiformes</taxon>
        <taxon>Branchiostomatidae</taxon>
        <taxon>Branchiostoma</taxon>
    </lineage>
</organism>
<keyword evidence="1" id="KW-0732">Signal</keyword>
<dbReference type="AlphaFoldDB" id="A0A9J7L4J4"/>
<dbReference type="RefSeq" id="XP_035675813.1">
    <property type="nucleotide sequence ID" value="XM_035819920.1"/>
</dbReference>
<name>A0A9J7L4J4_BRAFL</name>
<evidence type="ECO:0000313" key="2">
    <source>
        <dbReference type="Proteomes" id="UP000001554"/>
    </source>
</evidence>
<feature type="chain" id="PRO_5039920664" evidence="1">
    <location>
        <begin position="19"/>
        <end position="112"/>
    </location>
</feature>
<dbReference type="Proteomes" id="UP000001554">
    <property type="component" value="Chromosome 5"/>
</dbReference>
<keyword evidence="2" id="KW-1185">Reference proteome</keyword>
<reference evidence="2" key="1">
    <citation type="journal article" date="2020" name="Nat. Ecol. Evol.">
        <title>Deeply conserved synteny resolves early events in vertebrate evolution.</title>
        <authorList>
            <person name="Simakov O."/>
            <person name="Marletaz F."/>
            <person name="Yue J.X."/>
            <person name="O'Connell B."/>
            <person name="Jenkins J."/>
            <person name="Brandt A."/>
            <person name="Calef R."/>
            <person name="Tung C.H."/>
            <person name="Huang T.K."/>
            <person name="Schmutz J."/>
            <person name="Satoh N."/>
            <person name="Yu J.K."/>
            <person name="Putnam N.H."/>
            <person name="Green R.E."/>
            <person name="Rokhsar D.S."/>
        </authorList>
    </citation>
    <scope>NUCLEOTIDE SEQUENCE [LARGE SCALE GENOMIC DNA]</scope>
    <source>
        <strain evidence="2">S238N-H82</strain>
    </source>
</reference>
<evidence type="ECO:0000256" key="1">
    <source>
        <dbReference type="SAM" id="SignalP"/>
    </source>
</evidence>
<reference evidence="3" key="2">
    <citation type="submission" date="2025-08" db="UniProtKB">
        <authorList>
            <consortium name="RefSeq"/>
        </authorList>
    </citation>
    <scope>IDENTIFICATION</scope>
    <source>
        <strain evidence="3">S238N-H82</strain>
        <tissue evidence="3">Testes</tissue>
    </source>
</reference>
<feature type="signal peptide" evidence="1">
    <location>
        <begin position="1"/>
        <end position="18"/>
    </location>
</feature>
<gene>
    <name evidence="3" type="primary">LOC118415366</name>
</gene>
<sequence length="112" mass="12675">MKVTLSVLFLACVVLAAAIPAPREEGLQGLLTEIKDMVAGIEEQLDMEMGKRDQADEDEDLEAEAEDLQEMEMEKRGRAEWLTCYSKCQKQHSPMNKVMECVNQKCQPLLKT</sequence>
<dbReference type="GeneID" id="118415366"/>
<proteinExistence type="predicted"/>
<dbReference type="OrthoDB" id="10062253at2759"/>
<accession>A0A9J7L4J4</accession>